<dbReference type="SMART" id="SM00382">
    <property type="entry name" value="AAA"/>
    <property type="match status" value="1"/>
</dbReference>
<feature type="region of interest" description="Disordered" evidence="5">
    <location>
        <begin position="1"/>
        <end position="28"/>
    </location>
</feature>
<comment type="similarity">
    <text evidence="1">Belongs to the ABC transporter superfamily.</text>
</comment>
<gene>
    <name evidence="7" type="ORF">GCM10009838_19320</name>
</gene>
<dbReference type="PROSITE" id="PS00211">
    <property type="entry name" value="ABC_TRANSPORTER_1"/>
    <property type="match status" value="1"/>
</dbReference>
<dbReference type="CDD" id="cd03230">
    <property type="entry name" value="ABC_DR_subfamily_A"/>
    <property type="match status" value="1"/>
</dbReference>
<evidence type="ECO:0000256" key="2">
    <source>
        <dbReference type="ARBA" id="ARBA00022448"/>
    </source>
</evidence>
<dbReference type="PANTHER" id="PTHR43335:SF11">
    <property type="entry name" value="ABC TRANSPORTER RELATED"/>
    <property type="match status" value="1"/>
</dbReference>
<evidence type="ECO:0000313" key="7">
    <source>
        <dbReference type="EMBL" id="GAA1962533.1"/>
    </source>
</evidence>
<evidence type="ECO:0000256" key="3">
    <source>
        <dbReference type="ARBA" id="ARBA00022741"/>
    </source>
</evidence>
<reference evidence="8" key="1">
    <citation type="journal article" date="2019" name="Int. J. Syst. Evol. Microbiol.">
        <title>The Global Catalogue of Microorganisms (GCM) 10K type strain sequencing project: providing services to taxonomists for standard genome sequencing and annotation.</title>
        <authorList>
            <consortium name="The Broad Institute Genomics Platform"/>
            <consortium name="The Broad Institute Genome Sequencing Center for Infectious Disease"/>
            <person name="Wu L."/>
            <person name="Ma J."/>
        </authorList>
    </citation>
    <scope>NUCLEOTIDE SEQUENCE [LARGE SCALE GENOMIC DNA]</scope>
    <source>
        <strain evidence="8">JCM 16013</strain>
    </source>
</reference>
<dbReference type="InterPro" id="IPR003439">
    <property type="entry name" value="ABC_transporter-like_ATP-bd"/>
</dbReference>
<dbReference type="Pfam" id="PF00005">
    <property type="entry name" value="ABC_tran"/>
    <property type="match status" value="1"/>
</dbReference>
<proteinExistence type="inferred from homology"/>
<dbReference type="PROSITE" id="PS50893">
    <property type="entry name" value="ABC_TRANSPORTER_2"/>
    <property type="match status" value="1"/>
</dbReference>
<accession>A0ABP5CE59</accession>
<dbReference type="PANTHER" id="PTHR43335">
    <property type="entry name" value="ABC TRANSPORTER, ATP-BINDING PROTEIN"/>
    <property type="match status" value="1"/>
</dbReference>
<comment type="caution">
    <text evidence="7">The sequence shown here is derived from an EMBL/GenBank/DDBJ whole genome shotgun (WGS) entry which is preliminary data.</text>
</comment>
<keyword evidence="2" id="KW-0813">Transport</keyword>
<dbReference type="GO" id="GO:0005524">
    <property type="term" value="F:ATP binding"/>
    <property type="evidence" value="ECO:0007669"/>
    <property type="project" value="UniProtKB-KW"/>
</dbReference>
<keyword evidence="4 7" id="KW-0067">ATP-binding</keyword>
<keyword evidence="3" id="KW-0547">Nucleotide-binding</keyword>
<dbReference type="EMBL" id="BAAAQM010000008">
    <property type="protein sequence ID" value="GAA1962533.1"/>
    <property type="molecule type" value="Genomic_DNA"/>
</dbReference>
<dbReference type="InterPro" id="IPR003593">
    <property type="entry name" value="AAA+_ATPase"/>
</dbReference>
<sequence>MTIDDIPAQRDEAPQADPGVPAVPSAPRGGPAEIVLDTVTHWYGNVVAVNDITMTIGPGVTGLLGPNGAGKSTLLHLVSGFLSPSRGSVTVAGQSTWHNPGIYKVIGLVPERDSVYAFLTGRQFVAATAKLHKLPDTDVAVARALRMVEMDTEAADRRIDTYSKGMRQRIKVAAALVHEPRVLLLDEPFNGMDPRQRMHMMDLLHRLGDSGHTIVFSSHILEEVERLSGTVQVIVAGRLAASGDYRTIRRLMTSRPHVFQVASSDDRALAAALIGRESVNGVELTPGGGLEVRAGDYGAFSRELAAVARERGVRLRTVLPADESLESVFAYLVAS</sequence>
<name>A0ABP5CE59_9ACTN</name>
<protein>
    <submittedName>
        <fullName evidence="7">ABC transporter ATP-binding protein</fullName>
    </submittedName>
</protein>
<dbReference type="Gene3D" id="3.40.50.300">
    <property type="entry name" value="P-loop containing nucleotide triphosphate hydrolases"/>
    <property type="match status" value="1"/>
</dbReference>
<evidence type="ECO:0000256" key="4">
    <source>
        <dbReference type="ARBA" id="ARBA00022840"/>
    </source>
</evidence>
<dbReference type="SUPFAM" id="SSF52540">
    <property type="entry name" value="P-loop containing nucleoside triphosphate hydrolases"/>
    <property type="match status" value="1"/>
</dbReference>
<evidence type="ECO:0000256" key="5">
    <source>
        <dbReference type="SAM" id="MobiDB-lite"/>
    </source>
</evidence>
<dbReference type="Proteomes" id="UP001499854">
    <property type="component" value="Unassembled WGS sequence"/>
</dbReference>
<organism evidence="7 8">
    <name type="scientific">Catenulispora subtropica</name>
    <dbReference type="NCBI Taxonomy" id="450798"/>
    <lineage>
        <taxon>Bacteria</taxon>
        <taxon>Bacillati</taxon>
        <taxon>Actinomycetota</taxon>
        <taxon>Actinomycetes</taxon>
        <taxon>Catenulisporales</taxon>
        <taxon>Catenulisporaceae</taxon>
        <taxon>Catenulispora</taxon>
    </lineage>
</organism>
<evidence type="ECO:0000256" key="1">
    <source>
        <dbReference type="ARBA" id="ARBA00005417"/>
    </source>
</evidence>
<feature type="domain" description="ABC transporter" evidence="6">
    <location>
        <begin position="34"/>
        <end position="261"/>
    </location>
</feature>
<evidence type="ECO:0000259" key="6">
    <source>
        <dbReference type="PROSITE" id="PS50893"/>
    </source>
</evidence>
<dbReference type="InterPro" id="IPR017871">
    <property type="entry name" value="ABC_transporter-like_CS"/>
</dbReference>
<dbReference type="InterPro" id="IPR027417">
    <property type="entry name" value="P-loop_NTPase"/>
</dbReference>
<evidence type="ECO:0000313" key="8">
    <source>
        <dbReference type="Proteomes" id="UP001499854"/>
    </source>
</evidence>
<keyword evidence="8" id="KW-1185">Reference proteome</keyword>